<organism evidence="7 8">
    <name type="scientific">Tripterygium wilfordii</name>
    <name type="common">Thunder God vine</name>
    <dbReference type="NCBI Taxonomy" id="458696"/>
    <lineage>
        <taxon>Eukaryota</taxon>
        <taxon>Viridiplantae</taxon>
        <taxon>Streptophyta</taxon>
        <taxon>Embryophyta</taxon>
        <taxon>Tracheophyta</taxon>
        <taxon>Spermatophyta</taxon>
        <taxon>Magnoliopsida</taxon>
        <taxon>eudicotyledons</taxon>
        <taxon>Gunneridae</taxon>
        <taxon>Pentapetalae</taxon>
        <taxon>rosids</taxon>
        <taxon>fabids</taxon>
        <taxon>Celastrales</taxon>
        <taxon>Celastraceae</taxon>
        <taxon>Tripterygium</taxon>
    </lineage>
</organism>
<dbReference type="InterPro" id="IPR004864">
    <property type="entry name" value="LEA_2"/>
</dbReference>
<evidence type="ECO:0000256" key="3">
    <source>
        <dbReference type="ARBA" id="ARBA00022989"/>
    </source>
</evidence>
<keyword evidence="4 5" id="KW-0472">Membrane</keyword>
<dbReference type="AlphaFoldDB" id="A0A7J7DWU9"/>
<evidence type="ECO:0000256" key="5">
    <source>
        <dbReference type="SAM" id="Phobius"/>
    </source>
</evidence>
<comment type="subcellular location">
    <subcellularLocation>
        <location evidence="1">Membrane</location>
        <topology evidence="1">Single-pass membrane protein</topology>
    </subcellularLocation>
</comment>
<accession>A0A7J7DWU9</accession>
<dbReference type="InterPro" id="IPR044839">
    <property type="entry name" value="NDR1-like"/>
</dbReference>
<dbReference type="GO" id="GO:0005886">
    <property type="term" value="C:plasma membrane"/>
    <property type="evidence" value="ECO:0007669"/>
    <property type="project" value="TreeGrafter"/>
</dbReference>
<dbReference type="EMBL" id="JAAARO010000003">
    <property type="protein sequence ID" value="KAF5750576.1"/>
    <property type="molecule type" value="Genomic_DNA"/>
</dbReference>
<dbReference type="PANTHER" id="PTHR31415:SF51">
    <property type="entry name" value="LATE EMBRYOGENESIS ABUNDANT (LEA) HYDROXYPROLINE-RICH GLYCOPROTEIN FAMILY"/>
    <property type="match status" value="1"/>
</dbReference>
<gene>
    <name evidence="7" type="ORF">HS088_TW03G00915</name>
</gene>
<dbReference type="GO" id="GO:0009506">
    <property type="term" value="C:plasmodesma"/>
    <property type="evidence" value="ECO:0007669"/>
    <property type="project" value="TreeGrafter"/>
</dbReference>
<keyword evidence="2 5" id="KW-0812">Transmembrane</keyword>
<dbReference type="OrthoDB" id="1426517at2759"/>
<name>A0A7J7DWU9_TRIWF</name>
<feature type="domain" description="Late embryogenesis abundant protein LEA-2 subgroup" evidence="6">
    <location>
        <begin position="74"/>
        <end position="177"/>
    </location>
</feature>
<evidence type="ECO:0000259" key="6">
    <source>
        <dbReference type="Pfam" id="PF03168"/>
    </source>
</evidence>
<dbReference type="PANTHER" id="PTHR31415">
    <property type="entry name" value="OS05G0367900 PROTEIN"/>
    <property type="match status" value="1"/>
</dbReference>
<keyword evidence="8" id="KW-1185">Reference proteome</keyword>
<evidence type="ECO:0000256" key="4">
    <source>
        <dbReference type="ARBA" id="ARBA00023136"/>
    </source>
</evidence>
<dbReference type="Pfam" id="PF03168">
    <property type="entry name" value="LEA_2"/>
    <property type="match status" value="1"/>
</dbReference>
<dbReference type="FunCoup" id="A0A7J7DWU9">
    <property type="interactions" value="560"/>
</dbReference>
<evidence type="ECO:0000313" key="7">
    <source>
        <dbReference type="EMBL" id="KAF5750576.1"/>
    </source>
</evidence>
<reference evidence="7 8" key="1">
    <citation type="journal article" date="2020" name="Nat. Commun.">
        <title>Genome of Tripterygium wilfordii and identification of cytochrome P450 involved in triptolide biosynthesis.</title>
        <authorList>
            <person name="Tu L."/>
            <person name="Su P."/>
            <person name="Zhang Z."/>
            <person name="Gao L."/>
            <person name="Wang J."/>
            <person name="Hu T."/>
            <person name="Zhou J."/>
            <person name="Zhang Y."/>
            <person name="Zhao Y."/>
            <person name="Liu Y."/>
            <person name="Song Y."/>
            <person name="Tong Y."/>
            <person name="Lu Y."/>
            <person name="Yang J."/>
            <person name="Xu C."/>
            <person name="Jia M."/>
            <person name="Peters R.J."/>
            <person name="Huang L."/>
            <person name="Gao W."/>
        </authorList>
    </citation>
    <scope>NUCLEOTIDE SEQUENCE [LARGE SCALE GENOMIC DNA]</scope>
    <source>
        <strain evidence="8">cv. XIE 37</strain>
        <tissue evidence="7">Leaf</tissue>
    </source>
</reference>
<evidence type="ECO:0000313" key="8">
    <source>
        <dbReference type="Proteomes" id="UP000593562"/>
    </source>
</evidence>
<feature type="transmembrane region" description="Helical" evidence="5">
    <location>
        <begin position="20"/>
        <end position="42"/>
    </location>
</feature>
<dbReference type="InParanoid" id="A0A7J7DWU9"/>
<sequence>MSAKDCGSHGKKRQKIWRRIFWGILIFLFIVLVTILIVWAVLQPKKPKFIIQDITVYAFNASIPNFITSNFQVTISSRNPNDEIGIYYDRMSIYASYRNQQITLRTSIPPEYEGDKETNVWSPFIYGNSVPVAPYNSVTLSQDQSTGSVALIIKIDGRVRFKVGTFTTGRYRLHVKCPAFIQFGSQTSGVVVGDNAVKYQMLTSCSVSV</sequence>
<comment type="caution">
    <text evidence="7">The sequence shown here is derived from an EMBL/GenBank/DDBJ whole genome shotgun (WGS) entry which is preliminary data.</text>
</comment>
<dbReference type="GO" id="GO:0098542">
    <property type="term" value="P:defense response to other organism"/>
    <property type="evidence" value="ECO:0007669"/>
    <property type="project" value="InterPro"/>
</dbReference>
<keyword evidence="3 5" id="KW-1133">Transmembrane helix</keyword>
<evidence type="ECO:0000256" key="1">
    <source>
        <dbReference type="ARBA" id="ARBA00004167"/>
    </source>
</evidence>
<proteinExistence type="predicted"/>
<protein>
    <submittedName>
        <fullName evidence="7">Protein YLS9-like</fullName>
    </submittedName>
</protein>
<dbReference type="Proteomes" id="UP000593562">
    <property type="component" value="Unassembled WGS sequence"/>
</dbReference>
<evidence type="ECO:0000256" key="2">
    <source>
        <dbReference type="ARBA" id="ARBA00022692"/>
    </source>
</evidence>